<dbReference type="PANTHER" id="PTHR33116:SF86">
    <property type="entry name" value="REVERSE TRANSCRIPTASE DOMAIN-CONTAINING PROTEIN"/>
    <property type="match status" value="1"/>
</dbReference>
<dbReference type="KEGG" id="jre:108997257"/>
<dbReference type="Gramene" id="Jr11_11510_p1">
    <property type="protein sequence ID" value="cds.Jr11_11510_p1"/>
    <property type="gene ID" value="Jr11_11510"/>
</dbReference>
<dbReference type="GeneID" id="108997257"/>
<dbReference type="PANTHER" id="PTHR33116">
    <property type="entry name" value="REVERSE TRANSCRIPTASE ZINC-BINDING DOMAIN-CONTAINING PROTEIN-RELATED-RELATED"/>
    <property type="match status" value="1"/>
</dbReference>
<dbReference type="RefSeq" id="XP_018828991.1">
    <property type="nucleotide sequence ID" value="XM_018973446.1"/>
</dbReference>
<gene>
    <name evidence="2" type="primary">LOC108997257</name>
</gene>
<evidence type="ECO:0000313" key="1">
    <source>
        <dbReference type="Proteomes" id="UP000235220"/>
    </source>
</evidence>
<keyword evidence="1" id="KW-1185">Reference proteome</keyword>
<name>A0A2I4FBH4_JUGRE</name>
<sequence>MNQLLVGCRRSLSRWRINSILNREWAIRDLTEKLKVLEEKEGLESVGEVKKRRQRNTIKSIRDSQGRLVQRERGLEDAFSSYFKVVFLTSNPIAEEIEIFVQCVEGRVTVGLSEKMEREFTAVEVGEALRQMSAFKLPDLDGFGAGFYKGHWNVVGEDTCRAVLSVLNGGEMSQGLSHTLISLIPKIKALVSVKEYRPISLCNVLYKLIPKVVANSFKEEWRVVYSLLEVYEKASGQTLNKDKTSIFYGANTPTDMRGRIFQETGAVVCDSYEKNLGLSTVVGRLRYNVFRSIKERVWLKIQNWKNSFFSRAGKEVLIKAVLQAIPTYTMNVFQLPKKLCKEIEALMARFWWASYKKEKGIHWKQWRSLELAKAEGGLGFRDLECFNNAMLAKQGWRLLKEPHSLLAKVFKDKYLKNLQLLEAPLGNSPSLIWKSIWSNLRIVKEDLIWRIGDGRTTCIWGQKWLPTPTTHCVQSPVRITQKDAKVCELIDEQKGVWKENVVGVVFSEEEAKVMYAILVSQNGVADKLIWNNLKKGVFTVKSAYYMEKQK</sequence>
<accession>A0A2I4FBH4</accession>
<dbReference type="Proteomes" id="UP000235220">
    <property type="component" value="Chromosome 11"/>
</dbReference>
<dbReference type="OrthoDB" id="913740at2759"/>
<protein>
    <submittedName>
        <fullName evidence="2">Uncharacterized protein LOC108997257</fullName>
    </submittedName>
</protein>
<evidence type="ECO:0000313" key="2">
    <source>
        <dbReference type="RefSeq" id="XP_018828991.1"/>
    </source>
</evidence>
<dbReference type="STRING" id="51240.A0A2I4FBH4"/>
<reference evidence="2" key="1">
    <citation type="submission" date="2025-08" db="UniProtKB">
        <authorList>
            <consortium name="RefSeq"/>
        </authorList>
    </citation>
    <scope>IDENTIFICATION</scope>
    <source>
        <tissue evidence="2">Leaves</tissue>
    </source>
</reference>
<organism evidence="1 2">
    <name type="scientific">Juglans regia</name>
    <name type="common">English walnut</name>
    <dbReference type="NCBI Taxonomy" id="51240"/>
    <lineage>
        <taxon>Eukaryota</taxon>
        <taxon>Viridiplantae</taxon>
        <taxon>Streptophyta</taxon>
        <taxon>Embryophyta</taxon>
        <taxon>Tracheophyta</taxon>
        <taxon>Spermatophyta</taxon>
        <taxon>Magnoliopsida</taxon>
        <taxon>eudicotyledons</taxon>
        <taxon>Gunneridae</taxon>
        <taxon>Pentapetalae</taxon>
        <taxon>rosids</taxon>
        <taxon>fabids</taxon>
        <taxon>Fagales</taxon>
        <taxon>Juglandaceae</taxon>
        <taxon>Juglans</taxon>
    </lineage>
</organism>
<proteinExistence type="predicted"/>
<dbReference type="AlphaFoldDB" id="A0A2I4FBH4"/>